<dbReference type="AlphaFoldDB" id="A0A1H8E262"/>
<organism evidence="2 3">
    <name type="scientific">Palleronia pelagia</name>
    <dbReference type="NCBI Taxonomy" id="387096"/>
    <lineage>
        <taxon>Bacteria</taxon>
        <taxon>Pseudomonadati</taxon>
        <taxon>Pseudomonadota</taxon>
        <taxon>Alphaproteobacteria</taxon>
        <taxon>Rhodobacterales</taxon>
        <taxon>Roseobacteraceae</taxon>
        <taxon>Palleronia</taxon>
    </lineage>
</organism>
<gene>
    <name evidence="2" type="ORF">SAMN04488011_102544</name>
</gene>
<dbReference type="EMBL" id="FOCM01000002">
    <property type="protein sequence ID" value="SEN13194.1"/>
    <property type="molecule type" value="Genomic_DNA"/>
</dbReference>
<protein>
    <submittedName>
        <fullName evidence="2">Cholesterol transport system auxiliary component</fullName>
    </submittedName>
</protein>
<evidence type="ECO:0000259" key="1">
    <source>
        <dbReference type="Pfam" id="PF03886"/>
    </source>
</evidence>
<reference evidence="3" key="1">
    <citation type="submission" date="2016-10" db="EMBL/GenBank/DDBJ databases">
        <authorList>
            <person name="Varghese N."/>
            <person name="Submissions S."/>
        </authorList>
    </citation>
    <scope>NUCLEOTIDE SEQUENCE [LARGE SCALE GENOMIC DNA]</scope>
    <source>
        <strain evidence="3">DSM 26893</strain>
    </source>
</reference>
<dbReference type="InterPro" id="IPR005586">
    <property type="entry name" value="ABC_trans_aux"/>
</dbReference>
<sequence>MKSLDLTRRATLLGGMAALGGCGALGALNTAATPLPIYDLSARSGASAGRRTDRTLVVARPEAPATLDTDRIMVRPDAVSVAYVPAARWGDDLPEVVQSLLVRSLSGTGRIGYVGRAEGGPVPDRALLTRIDAFEVVDASETLTARVAMSLTLIADRSQRVIASREFAGQAVAGDETPRAVVQAFQTVLDEELPAMADWVAARA</sequence>
<accession>A0A1H8E262</accession>
<name>A0A1H8E262_9RHOB</name>
<dbReference type="RefSeq" id="WP_091844811.1">
    <property type="nucleotide sequence ID" value="NZ_FOCM01000002.1"/>
</dbReference>
<evidence type="ECO:0000313" key="3">
    <source>
        <dbReference type="Proteomes" id="UP000199372"/>
    </source>
</evidence>
<feature type="domain" description="ABC-type transport auxiliary lipoprotein component" evidence="1">
    <location>
        <begin position="38"/>
        <end position="192"/>
    </location>
</feature>
<dbReference type="Proteomes" id="UP000199372">
    <property type="component" value="Unassembled WGS sequence"/>
</dbReference>
<proteinExistence type="predicted"/>
<dbReference type="Gene3D" id="3.40.50.10610">
    <property type="entry name" value="ABC-type transport auxiliary lipoprotein component"/>
    <property type="match status" value="1"/>
</dbReference>
<dbReference type="Pfam" id="PF03886">
    <property type="entry name" value="ABC_trans_aux"/>
    <property type="match status" value="1"/>
</dbReference>
<dbReference type="OrthoDB" id="9808689at2"/>
<dbReference type="PROSITE" id="PS51257">
    <property type="entry name" value="PROKAR_LIPOPROTEIN"/>
    <property type="match status" value="1"/>
</dbReference>
<evidence type="ECO:0000313" key="2">
    <source>
        <dbReference type="EMBL" id="SEN13194.1"/>
    </source>
</evidence>
<keyword evidence="3" id="KW-1185">Reference proteome</keyword>
<dbReference type="SUPFAM" id="SSF159594">
    <property type="entry name" value="XCC0632-like"/>
    <property type="match status" value="1"/>
</dbReference>